<dbReference type="PANTHER" id="PTHR21347">
    <property type="entry name" value="CLEFT LIP AND PALATE ASSOCIATED TRANSMEMBRANE PROTEIN-RELATED"/>
    <property type="match status" value="1"/>
</dbReference>
<feature type="transmembrane region" description="Helical" evidence="7">
    <location>
        <begin position="565"/>
        <end position="586"/>
    </location>
</feature>
<dbReference type="GO" id="GO:0012505">
    <property type="term" value="C:endomembrane system"/>
    <property type="evidence" value="ECO:0007669"/>
    <property type="project" value="TreeGrafter"/>
</dbReference>
<keyword evidence="5 7" id="KW-0472">Membrane</keyword>
<accession>A0A1R0GR98</accession>
<evidence type="ECO:0000256" key="6">
    <source>
        <dbReference type="SAM" id="MobiDB-lite"/>
    </source>
</evidence>
<evidence type="ECO:0000256" key="4">
    <source>
        <dbReference type="ARBA" id="ARBA00022989"/>
    </source>
</evidence>
<evidence type="ECO:0000256" key="1">
    <source>
        <dbReference type="ARBA" id="ARBA00004141"/>
    </source>
</evidence>
<dbReference type="GO" id="GO:0016020">
    <property type="term" value="C:membrane"/>
    <property type="evidence" value="ECO:0007669"/>
    <property type="project" value="UniProtKB-SubCell"/>
</dbReference>
<feature type="transmembrane region" description="Helical" evidence="7">
    <location>
        <begin position="420"/>
        <end position="436"/>
    </location>
</feature>
<dbReference type="InterPro" id="IPR008429">
    <property type="entry name" value="CLPTM1"/>
</dbReference>
<gene>
    <name evidence="8" type="ORF">AYI68_g6505</name>
</gene>
<feature type="compositionally biased region" description="Low complexity" evidence="6">
    <location>
        <begin position="20"/>
        <end position="42"/>
    </location>
</feature>
<feature type="region of interest" description="Disordered" evidence="6">
    <location>
        <begin position="477"/>
        <end position="498"/>
    </location>
</feature>
<feature type="transmembrane region" description="Helical" evidence="7">
    <location>
        <begin position="55"/>
        <end position="76"/>
    </location>
</feature>
<name>A0A1R0GR98_9FUNG</name>
<keyword evidence="9" id="KW-1185">Reference proteome</keyword>
<feature type="compositionally biased region" description="Low complexity" evidence="6">
    <location>
        <begin position="478"/>
        <end position="491"/>
    </location>
</feature>
<keyword evidence="3 7" id="KW-0812">Transmembrane</keyword>
<dbReference type="PANTHER" id="PTHR21347:SF0">
    <property type="entry name" value="LIPID SCRAMBLASE CLPTM1L"/>
    <property type="match status" value="1"/>
</dbReference>
<comment type="caution">
    <text evidence="8">The sequence shown here is derived from an EMBL/GenBank/DDBJ whole genome shotgun (WGS) entry which is preliminary data.</text>
</comment>
<dbReference type="Proteomes" id="UP000187455">
    <property type="component" value="Unassembled WGS sequence"/>
</dbReference>
<feature type="transmembrane region" description="Helical" evidence="7">
    <location>
        <begin position="443"/>
        <end position="462"/>
    </location>
</feature>
<comment type="subcellular location">
    <subcellularLocation>
        <location evidence="1">Membrane</location>
        <topology evidence="1">Multi-pass membrane protein</topology>
    </subcellularLocation>
</comment>
<evidence type="ECO:0000256" key="2">
    <source>
        <dbReference type="ARBA" id="ARBA00009310"/>
    </source>
</evidence>
<protein>
    <submittedName>
        <fullName evidence="8">Cleft lip and palate transmembrane protein 1-like protein</fullName>
    </submittedName>
</protein>
<evidence type="ECO:0000256" key="7">
    <source>
        <dbReference type="SAM" id="Phobius"/>
    </source>
</evidence>
<proteinExistence type="inferred from homology"/>
<reference evidence="8 9" key="1">
    <citation type="journal article" date="2016" name="Mol. Biol. Evol.">
        <title>Genome-Wide Survey of Gut Fungi (Harpellales) Reveals the First Horizontally Transferred Ubiquitin Gene from a Mosquito Host.</title>
        <authorList>
            <person name="Wang Y."/>
            <person name="White M.M."/>
            <person name="Kvist S."/>
            <person name="Moncalvo J.M."/>
        </authorList>
    </citation>
    <scope>NUCLEOTIDE SEQUENCE [LARGE SCALE GENOMIC DNA]</scope>
    <source>
        <strain evidence="8 9">ALG-7-W6</strain>
    </source>
</reference>
<evidence type="ECO:0000313" key="9">
    <source>
        <dbReference type="Proteomes" id="UP000187455"/>
    </source>
</evidence>
<evidence type="ECO:0000313" key="8">
    <source>
        <dbReference type="EMBL" id="OLY79427.1"/>
    </source>
</evidence>
<dbReference type="Pfam" id="PF05602">
    <property type="entry name" value="CLPTM1"/>
    <property type="match status" value="2"/>
</dbReference>
<feature type="transmembrane region" description="Helical" evidence="7">
    <location>
        <begin position="540"/>
        <end position="558"/>
    </location>
</feature>
<evidence type="ECO:0000256" key="3">
    <source>
        <dbReference type="ARBA" id="ARBA00022692"/>
    </source>
</evidence>
<comment type="similarity">
    <text evidence="2">Belongs to the CLPTM1 family.</text>
</comment>
<dbReference type="OrthoDB" id="378564at2759"/>
<feature type="transmembrane region" description="Helical" evidence="7">
    <location>
        <begin position="380"/>
        <end position="400"/>
    </location>
</feature>
<dbReference type="EMBL" id="LSSL01004475">
    <property type="protein sequence ID" value="OLY79427.1"/>
    <property type="molecule type" value="Genomic_DNA"/>
</dbReference>
<feature type="compositionally biased region" description="Basic and acidic residues" evidence="6">
    <location>
        <begin position="1"/>
        <end position="13"/>
    </location>
</feature>
<organism evidence="8 9">
    <name type="scientific">Smittium mucronatum</name>
    <dbReference type="NCBI Taxonomy" id="133383"/>
    <lineage>
        <taxon>Eukaryota</taxon>
        <taxon>Fungi</taxon>
        <taxon>Fungi incertae sedis</taxon>
        <taxon>Zoopagomycota</taxon>
        <taxon>Kickxellomycotina</taxon>
        <taxon>Harpellomycetes</taxon>
        <taxon>Harpellales</taxon>
        <taxon>Legeriomycetaceae</taxon>
        <taxon>Smittium</taxon>
    </lineage>
</organism>
<keyword evidence="4 7" id="KW-1133">Transmembrane helix</keyword>
<dbReference type="STRING" id="133383.A0A1R0GR98"/>
<sequence>MKSEKGDTTESSKDNQIAKSQSNSASSSDPQSAPVTTAAARPADPDPPFNYKDTIFNLVLFAAASMVVEYLIKLYLPDPKDSNAKDIIPENPLNVPVSPTDAYLEPESLHSDLKKLILAWDKGTNLDAFLYVSTKENITLDILSGSEAVTPVWSHSGIDFGSSFSFKHQLSIPLTEGARNIETVFGHFMLKKAGSTTSLSNPDFKINNFAIRTEPITKHITYKPEANLKNLLGKDTPSDDQDLNTEGLEPGREYTYFHPNLTIALVEPLPNVIDYSSEPNQSKRWITPLADQSDFMKDGIGGFLPIIYYNNFWQLSEDMYRPNNTAQSVNINFEFSSMSILKFYLYCSFDASFSSAPQGSVGISNGVDLIKKTLIGTNPYLLALTFLVSVLHSVFDFLAFKNDVQFWNKKKDAVGVSVRTMLLELSFEVIIFLYLLENNNDTSMVIIISSLISLVINIWKIYKALDLKLELKPPVVLSRPSSSKNSENSQSALITPENNPLSGRKVILEMNHKVITIRNTNSYSKLESDSAEYDKVAFQYLAWAAYPLLIMYAIYSLYTSKFKSWYSFIISVLVGYVYTFGFISMTPQLYINYKLKSVAHMPIKSFIYKALNTFIDDLFAFVMPMPTLHRIATLRDDVVFFIYLYQRHIYRVDHKRPNEFGQVGESSDQKEE</sequence>
<evidence type="ECO:0000256" key="5">
    <source>
        <dbReference type="ARBA" id="ARBA00023136"/>
    </source>
</evidence>
<feature type="region of interest" description="Disordered" evidence="6">
    <location>
        <begin position="1"/>
        <end position="46"/>
    </location>
</feature>
<dbReference type="AlphaFoldDB" id="A0A1R0GR98"/>